<keyword evidence="1" id="KW-0812">Transmembrane</keyword>
<reference evidence="2" key="1">
    <citation type="submission" date="2023-05" db="EMBL/GenBank/DDBJ databases">
        <authorList>
            <person name="Zhang X."/>
        </authorList>
    </citation>
    <scope>NUCLEOTIDE SEQUENCE</scope>
    <source>
        <strain evidence="2">BD1B2-1</strain>
    </source>
</reference>
<dbReference type="RefSeq" id="WP_314514587.1">
    <property type="nucleotide sequence ID" value="NZ_JASJOU010000009.1"/>
</dbReference>
<evidence type="ECO:0000313" key="2">
    <source>
        <dbReference type="EMBL" id="MDJ1503883.1"/>
    </source>
</evidence>
<dbReference type="EMBL" id="JASJOU010000009">
    <property type="protein sequence ID" value="MDJ1503883.1"/>
    <property type="molecule type" value="Genomic_DNA"/>
</dbReference>
<protein>
    <submittedName>
        <fullName evidence="2">Uncharacterized protein</fullName>
    </submittedName>
</protein>
<proteinExistence type="predicted"/>
<feature type="transmembrane region" description="Helical" evidence="1">
    <location>
        <begin position="12"/>
        <end position="29"/>
    </location>
</feature>
<dbReference type="AlphaFoldDB" id="A0AAE3UIL6"/>
<keyword evidence="1" id="KW-1133">Transmembrane helix</keyword>
<name>A0AAE3UIL6_9BACT</name>
<keyword evidence="1" id="KW-0472">Membrane</keyword>
<evidence type="ECO:0000313" key="3">
    <source>
        <dbReference type="Proteomes" id="UP001232063"/>
    </source>
</evidence>
<organism evidence="2 3">
    <name type="scientific">Xanthocytophaga agilis</name>
    <dbReference type="NCBI Taxonomy" id="3048010"/>
    <lineage>
        <taxon>Bacteria</taxon>
        <taxon>Pseudomonadati</taxon>
        <taxon>Bacteroidota</taxon>
        <taxon>Cytophagia</taxon>
        <taxon>Cytophagales</taxon>
        <taxon>Rhodocytophagaceae</taxon>
        <taxon>Xanthocytophaga</taxon>
    </lineage>
</organism>
<accession>A0AAE3UIL6</accession>
<sequence length="81" mass="9594">MKAKNNSGKVRVFLIILLVCFWGIMIRLVMIEDTWVIALLGFLSWTAFLLFSMRRTLIQWIQQPPSHPHRNIRADRPYPAR</sequence>
<gene>
    <name evidence="2" type="ORF">QNI22_24685</name>
</gene>
<dbReference type="Proteomes" id="UP001232063">
    <property type="component" value="Unassembled WGS sequence"/>
</dbReference>
<evidence type="ECO:0000256" key="1">
    <source>
        <dbReference type="SAM" id="Phobius"/>
    </source>
</evidence>
<keyword evidence="3" id="KW-1185">Reference proteome</keyword>
<comment type="caution">
    <text evidence="2">The sequence shown here is derived from an EMBL/GenBank/DDBJ whole genome shotgun (WGS) entry which is preliminary data.</text>
</comment>
<feature type="transmembrane region" description="Helical" evidence="1">
    <location>
        <begin position="35"/>
        <end position="53"/>
    </location>
</feature>